<dbReference type="NCBIfam" id="TIGR00188">
    <property type="entry name" value="rnpA"/>
    <property type="match status" value="1"/>
</dbReference>
<feature type="region of interest" description="Disordered" evidence="9">
    <location>
        <begin position="45"/>
        <end position="71"/>
    </location>
</feature>
<evidence type="ECO:0000256" key="4">
    <source>
        <dbReference type="ARBA" id="ARBA00022759"/>
    </source>
</evidence>
<evidence type="ECO:0000313" key="11">
    <source>
        <dbReference type="Proteomes" id="UP000018780"/>
    </source>
</evidence>
<evidence type="ECO:0000256" key="7">
    <source>
        <dbReference type="HAMAP-Rule" id="MF_00227"/>
    </source>
</evidence>
<protein>
    <recommendedName>
        <fullName evidence="7 8">Ribonuclease P protein component</fullName>
        <shortName evidence="7">RNase P protein</shortName>
        <shortName evidence="7">RNaseP protein</shortName>
        <ecNumber evidence="7 8">3.1.26.5</ecNumber>
    </recommendedName>
    <alternativeName>
        <fullName evidence="7">Protein C5</fullName>
    </alternativeName>
</protein>
<keyword evidence="6 7" id="KW-0694">RNA-binding</keyword>
<keyword evidence="11" id="KW-1185">Reference proteome</keyword>
<dbReference type="GO" id="GO:0042781">
    <property type="term" value="F:3'-tRNA processing endoribonuclease activity"/>
    <property type="evidence" value="ECO:0007669"/>
    <property type="project" value="TreeGrafter"/>
</dbReference>
<dbReference type="Proteomes" id="UP000018780">
    <property type="component" value="Chromosome"/>
</dbReference>
<evidence type="ECO:0000256" key="2">
    <source>
        <dbReference type="ARBA" id="ARBA00022694"/>
    </source>
</evidence>
<accession>V9VRQ4</accession>
<dbReference type="GO" id="GO:0001682">
    <property type="term" value="P:tRNA 5'-leader removal"/>
    <property type="evidence" value="ECO:0007669"/>
    <property type="project" value="UniProtKB-UniRule"/>
</dbReference>
<feature type="region of interest" description="Disordered" evidence="9">
    <location>
        <begin position="1"/>
        <end position="21"/>
    </location>
</feature>
<proteinExistence type="inferred from homology"/>
<name>V9VRQ4_9RHOB</name>
<evidence type="ECO:0000256" key="3">
    <source>
        <dbReference type="ARBA" id="ARBA00022722"/>
    </source>
</evidence>
<keyword evidence="3 7" id="KW-0540">Nuclease</keyword>
<dbReference type="HOGENOM" id="CLU_117179_6_3_5"/>
<dbReference type="GO" id="GO:0030677">
    <property type="term" value="C:ribonuclease P complex"/>
    <property type="evidence" value="ECO:0007669"/>
    <property type="project" value="TreeGrafter"/>
</dbReference>
<keyword evidence="2 7" id="KW-0819">tRNA processing</keyword>
<dbReference type="Gene3D" id="3.30.230.10">
    <property type="match status" value="1"/>
</dbReference>
<evidence type="ECO:0000256" key="9">
    <source>
        <dbReference type="SAM" id="MobiDB-lite"/>
    </source>
</evidence>
<dbReference type="Pfam" id="PF00825">
    <property type="entry name" value="Ribonuclease_P"/>
    <property type="match status" value="1"/>
</dbReference>
<dbReference type="OrthoDB" id="9810867at2"/>
<dbReference type="PANTHER" id="PTHR33992:SF1">
    <property type="entry name" value="RIBONUCLEASE P PROTEIN COMPONENT"/>
    <property type="match status" value="1"/>
</dbReference>
<keyword evidence="5 7" id="KW-0378">Hydrolase</keyword>
<dbReference type="STRING" id="999552.METH_01405"/>
<dbReference type="KEGG" id="lmd:METH_01405"/>
<dbReference type="SUPFAM" id="SSF54211">
    <property type="entry name" value="Ribosomal protein S5 domain 2-like"/>
    <property type="match status" value="1"/>
</dbReference>
<dbReference type="InterPro" id="IPR020568">
    <property type="entry name" value="Ribosomal_Su5_D2-typ_SF"/>
</dbReference>
<dbReference type="RefSeq" id="WP_024088603.1">
    <property type="nucleotide sequence ID" value="NC_023135.1"/>
</dbReference>
<dbReference type="HAMAP" id="MF_00227">
    <property type="entry name" value="RNase_P"/>
    <property type="match status" value="1"/>
</dbReference>
<evidence type="ECO:0000313" key="10">
    <source>
        <dbReference type="EMBL" id="AHC99541.1"/>
    </source>
</evidence>
<dbReference type="InterPro" id="IPR020539">
    <property type="entry name" value="RNase_P_CS"/>
</dbReference>
<evidence type="ECO:0000256" key="6">
    <source>
        <dbReference type="ARBA" id="ARBA00022884"/>
    </source>
</evidence>
<evidence type="ECO:0000256" key="5">
    <source>
        <dbReference type="ARBA" id="ARBA00022801"/>
    </source>
</evidence>
<dbReference type="GO" id="GO:0004526">
    <property type="term" value="F:ribonuclease P activity"/>
    <property type="evidence" value="ECO:0007669"/>
    <property type="project" value="UniProtKB-UniRule"/>
</dbReference>
<organism evidence="10 11">
    <name type="scientific">Leisingera methylohalidivorans DSM 14336</name>
    <dbReference type="NCBI Taxonomy" id="999552"/>
    <lineage>
        <taxon>Bacteria</taxon>
        <taxon>Pseudomonadati</taxon>
        <taxon>Pseudomonadota</taxon>
        <taxon>Alphaproteobacteria</taxon>
        <taxon>Rhodobacterales</taxon>
        <taxon>Roseobacteraceae</taxon>
        <taxon>Leisingera</taxon>
    </lineage>
</organism>
<reference evidence="10 11" key="1">
    <citation type="submission" date="2013-09" db="EMBL/GenBank/DDBJ databases">
        <authorList>
            <consortium name="DOE Joint Genome Institute"/>
            <person name="Klenk H.-P."/>
            <person name="Huntemann M."/>
            <person name="Han J."/>
            <person name="Chen A."/>
            <person name="Kyrpides N."/>
            <person name="Mavromatis K."/>
            <person name="Markowitz V."/>
            <person name="Palaniappan K."/>
            <person name="Ivanova N."/>
            <person name="Schaumberg A."/>
            <person name="Pati A."/>
            <person name="Liolios K."/>
            <person name="Nordberg H.P."/>
            <person name="Cantor M.N."/>
            <person name="Hua S.X."/>
            <person name="Woyke T."/>
        </authorList>
    </citation>
    <scope>NUCLEOTIDE SEQUENCE [LARGE SCALE GENOMIC DNA]</scope>
    <source>
        <strain evidence="10 11">DSM 14336</strain>
    </source>
</reference>
<comment type="catalytic activity">
    <reaction evidence="7">
        <text>Endonucleolytic cleavage of RNA, removing 5'-extranucleotides from tRNA precursor.</text>
        <dbReference type="EC" id="3.1.26.5"/>
    </reaction>
</comment>
<dbReference type="InterPro" id="IPR000100">
    <property type="entry name" value="RNase_P"/>
</dbReference>
<dbReference type="PANTHER" id="PTHR33992">
    <property type="entry name" value="RIBONUCLEASE P PROTEIN COMPONENT"/>
    <property type="match status" value="1"/>
</dbReference>
<dbReference type="PATRIC" id="fig|999552.6.peg.277"/>
<dbReference type="PROSITE" id="PS00648">
    <property type="entry name" value="RIBONUCLEASE_P"/>
    <property type="match status" value="1"/>
</dbReference>
<evidence type="ECO:0000256" key="1">
    <source>
        <dbReference type="ARBA" id="ARBA00002663"/>
    </source>
</evidence>
<comment type="function">
    <text evidence="1 7">RNaseP catalyzes the removal of the 5'-leader sequence from pre-tRNA to produce the mature 5'-terminus. It can also cleave other RNA substrates such as 4.5S RNA. The protein component plays an auxiliary but essential role in vivo by binding to the 5'-leader sequence and broadening the substrate specificity of the ribozyme.</text>
</comment>
<dbReference type="EMBL" id="CP006773">
    <property type="protein sequence ID" value="AHC99541.1"/>
    <property type="molecule type" value="Genomic_DNA"/>
</dbReference>
<dbReference type="GO" id="GO:0000049">
    <property type="term" value="F:tRNA binding"/>
    <property type="evidence" value="ECO:0007669"/>
    <property type="project" value="UniProtKB-UniRule"/>
</dbReference>
<dbReference type="AlphaFoldDB" id="V9VRQ4"/>
<comment type="similarity">
    <text evidence="7">Belongs to the RnpA family.</text>
</comment>
<sequence>MTPPEAPKDGTAARGDTPPAVSVCASQAPRIEVMAKRRDFLACARPPARKQGTKGMMVQGRNRADDGGIRMGFTCSKKVGNAVARNRAKRRLREAARMILPAHGRPGWDYVLIGRAAETAQRPFEELKRDLIYALKKIHGQ</sequence>
<dbReference type="InterPro" id="IPR014721">
    <property type="entry name" value="Ribsml_uS5_D2-typ_fold_subgr"/>
</dbReference>
<gene>
    <name evidence="7" type="primary">rnpA</name>
    <name evidence="10" type="ORF">METH_01405</name>
</gene>
<dbReference type="EC" id="3.1.26.5" evidence="7 8"/>
<keyword evidence="4 7" id="KW-0255">Endonuclease</keyword>
<evidence type="ECO:0000256" key="8">
    <source>
        <dbReference type="NCBIfam" id="TIGR00188"/>
    </source>
</evidence>
<comment type="subunit">
    <text evidence="7">Consists of a catalytic RNA component (M1 or rnpB) and a protein subunit.</text>
</comment>